<comment type="caution">
    <text evidence="4">The sequence shown here is derived from an EMBL/GenBank/DDBJ whole genome shotgun (WGS) entry which is preliminary data.</text>
</comment>
<evidence type="ECO:0000313" key="5">
    <source>
        <dbReference type="Proteomes" id="UP001336250"/>
    </source>
</evidence>
<comment type="similarity">
    <text evidence="1">Belongs to the short-chain dehydrogenases/reductases (SDR) family.</text>
</comment>
<dbReference type="GO" id="GO:0016491">
    <property type="term" value="F:oxidoreductase activity"/>
    <property type="evidence" value="ECO:0007669"/>
    <property type="project" value="UniProtKB-KW"/>
</dbReference>
<keyword evidence="3" id="KW-0520">NAD</keyword>
<organism evidence="4 5">
    <name type="scientific">Aquincola agrisoli</name>
    <dbReference type="NCBI Taxonomy" id="3119538"/>
    <lineage>
        <taxon>Bacteria</taxon>
        <taxon>Pseudomonadati</taxon>
        <taxon>Pseudomonadota</taxon>
        <taxon>Betaproteobacteria</taxon>
        <taxon>Burkholderiales</taxon>
        <taxon>Sphaerotilaceae</taxon>
        <taxon>Aquincola</taxon>
    </lineage>
</organism>
<dbReference type="PANTHER" id="PTHR43477:SF4">
    <property type="entry name" value="DEHYDROGENASE_REDUCTASE SDR FAMILY MEMBER 6"/>
    <property type="match status" value="1"/>
</dbReference>
<dbReference type="Proteomes" id="UP001336250">
    <property type="component" value="Unassembled WGS sequence"/>
</dbReference>
<name>A0AAW9Q9J7_9BURK</name>
<gene>
    <name evidence="4" type="ORF">V4F39_17465</name>
</gene>
<evidence type="ECO:0000256" key="2">
    <source>
        <dbReference type="ARBA" id="ARBA00023002"/>
    </source>
</evidence>
<accession>A0AAW9Q9J7</accession>
<dbReference type="AlphaFoldDB" id="A0AAW9Q9J7"/>
<evidence type="ECO:0000313" key="4">
    <source>
        <dbReference type="EMBL" id="MEF7615706.1"/>
    </source>
</evidence>
<dbReference type="FunFam" id="3.40.50.720:FF:000084">
    <property type="entry name" value="Short-chain dehydrogenase reductase"/>
    <property type="match status" value="1"/>
</dbReference>
<evidence type="ECO:0000256" key="3">
    <source>
        <dbReference type="ARBA" id="ARBA00023027"/>
    </source>
</evidence>
<dbReference type="InterPro" id="IPR002347">
    <property type="entry name" value="SDR_fam"/>
</dbReference>
<dbReference type="RefSeq" id="WP_332291011.1">
    <property type="nucleotide sequence ID" value="NZ_JAZIBG010000036.1"/>
</dbReference>
<dbReference type="EMBL" id="JAZIBG010000036">
    <property type="protein sequence ID" value="MEF7615706.1"/>
    <property type="molecule type" value="Genomic_DNA"/>
</dbReference>
<dbReference type="Gene3D" id="3.40.50.720">
    <property type="entry name" value="NAD(P)-binding Rossmann-like Domain"/>
    <property type="match status" value="1"/>
</dbReference>
<dbReference type="PANTHER" id="PTHR43477">
    <property type="entry name" value="DIHYDROANTICAPSIN 7-DEHYDROGENASE"/>
    <property type="match status" value="1"/>
</dbReference>
<dbReference type="SUPFAM" id="SSF51735">
    <property type="entry name" value="NAD(P)-binding Rossmann-fold domains"/>
    <property type="match status" value="1"/>
</dbReference>
<evidence type="ECO:0000256" key="1">
    <source>
        <dbReference type="ARBA" id="ARBA00006484"/>
    </source>
</evidence>
<dbReference type="InterPro" id="IPR036291">
    <property type="entry name" value="NAD(P)-bd_dom_sf"/>
</dbReference>
<dbReference type="Pfam" id="PF13561">
    <property type="entry name" value="adh_short_C2"/>
    <property type="match status" value="1"/>
</dbReference>
<keyword evidence="5" id="KW-1185">Reference proteome</keyword>
<proteinExistence type="inferred from homology"/>
<protein>
    <submittedName>
        <fullName evidence="4">SDR family oxidoreductase</fullName>
    </submittedName>
</protein>
<keyword evidence="2" id="KW-0560">Oxidoreductase</keyword>
<dbReference type="InterPro" id="IPR051122">
    <property type="entry name" value="SDR_DHRS6-like"/>
</dbReference>
<sequence length="262" mass="26634">MDLQLDGKHVVVTGASRGIGLACVRAFLDEGARVSLVARGAEGLQQAIGTLDAAQRGRAAAFPADLQDAEAAAAALDAAEQRFGPLDVLVNSAGAARRMPAAELTPAAWRAAMDAKYFTYIHMLDPAVKRMAARGAGAVVNVIGMGGKVGNPVHLAGGSANAALMLASAGLAAAYARSGVRVNGINPGPVLTERLAERIEADRRLAASEGRPPPPDPGALLPLGRVAQPEEIAAVAVFLASPRASYVNGAIVPMDGANTPLI</sequence>
<dbReference type="PRINTS" id="PR00081">
    <property type="entry name" value="GDHRDH"/>
</dbReference>
<reference evidence="4 5" key="1">
    <citation type="submission" date="2024-02" db="EMBL/GenBank/DDBJ databases">
        <title>Genome sequence of Aquincola sp. MAHUQ-54.</title>
        <authorList>
            <person name="Huq M.A."/>
        </authorList>
    </citation>
    <scope>NUCLEOTIDE SEQUENCE [LARGE SCALE GENOMIC DNA]</scope>
    <source>
        <strain evidence="4 5">MAHUQ-54</strain>
    </source>
</reference>